<dbReference type="Pfam" id="PF10727">
    <property type="entry name" value="Rossmann-like"/>
    <property type="match status" value="1"/>
</dbReference>
<dbReference type="STRING" id="446470.Snas_0091"/>
<accession>D3Q0E8</accession>
<dbReference type="Gene3D" id="1.10.1040.20">
    <property type="entry name" value="ProC-like, C-terminal domain"/>
    <property type="match status" value="1"/>
</dbReference>
<evidence type="ECO:0000313" key="4">
    <source>
        <dbReference type="Proteomes" id="UP000000844"/>
    </source>
</evidence>
<dbReference type="SUPFAM" id="SSF48179">
    <property type="entry name" value="6-phosphogluconate dehydrogenase C-terminal domain-like"/>
    <property type="match status" value="1"/>
</dbReference>
<name>D3Q0E8_STANL</name>
<evidence type="ECO:0000259" key="2">
    <source>
        <dbReference type="Pfam" id="PF10728"/>
    </source>
</evidence>
<dbReference type="InterPro" id="IPR036291">
    <property type="entry name" value="NAD(P)-bd_dom_sf"/>
</dbReference>
<dbReference type="InterPro" id="IPR037108">
    <property type="entry name" value="TM1727-like_C_sf"/>
</dbReference>
<dbReference type="Proteomes" id="UP000000844">
    <property type="component" value="Chromosome"/>
</dbReference>
<proteinExistence type="predicted"/>
<organism evidence="3 4">
    <name type="scientific">Stackebrandtia nassauensis (strain DSM 44728 / CIP 108903 / NRRL B-16338 / NBRC 102104 / LLR-40K-21)</name>
    <dbReference type="NCBI Taxonomy" id="446470"/>
    <lineage>
        <taxon>Bacteria</taxon>
        <taxon>Bacillati</taxon>
        <taxon>Actinomycetota</taxon>
        <taxon>Actinomycetes</taxon>
        <taxon>Glycomycetales</taxon>
        <taxon>Glycomycetaceae</taxon>
        <taxon>Stackebrandtia</taxon>
    </lineage>
</organism>
<dbReference type="KEGG" id="sna:Snas_0091"/>
<dbReference type="PANTHER" id="PTHR40459">
    <property type="entry name" value="CONSERVED HYPOTHETICAL ALANINE AND LEUCINE RICH PROTEIN"/>
    <property type="match status" value="1"/>
</dbReference>
<gene>
    <name evidence="3" type="ordered locus">Snas_0091</name>
</gene>
<protein>
    <submittedName>
        <fullName evidence="3">Putative cytoplasmic protein</fullName>
    </submittedName>
</protein>
<sequence length="308" mass="31957">MAMSPTGASGPHQESRLDVGIISAGRVGSVLGAALARAGHHIVATSAVSDASRDRARRLLPDAAVLSPDEVAERAGLLLLAVPDDELAQVVSGLATAGHFQPGQLVAHVSGAHGIEVLRPAVSAGALPLALHPVMTFTGRPEDLDRLDGVSFGVTADETMRMVGEALVVEMGGEPEFIPEQLRALYHAGLCHGANHMTTLINEAVDILRECGVMHPERMLGPLLSASLDNTLRLGDNALTGPIVRGDTGTVASHLDALSRALPDSVAAYRAMARRTADRAISHKRLSVAAAEPLLDVLSGPDGEGGRK</sequence>
<evidence type="ECO:0000313" key="3">
    <source>
        <dbReference type="EMBL" id="ADD39812.1"/>
    </source>
</evidence>
<evidence type="ECO:0000259" key="1">
    <source>
        <dbReference type="Pfam" id="PF10727"/>
    </source>
</evidence>
<reference evidence="3 4" key="1">
    <citation type="journal article" date="2009" name="Stand. Genomic Sci.">
        <title>Complete genome sequence of Stackebrandtia nassauensis type strain (LLR-40K-21).</title>
        <authorList>
            <person name="Munk C."/>
            <person name="Lapidus A."/>
            <person name="Copeland A."/>
            <person name="Jando M."/>
            <person name="Mayilraj S."/>
            <person name="Glavina Del Rio T."/>
            <person name="Nolan M."/>
            <person name="Chen F."/>
            <person name="Lucas S."/>
            <person name="Tice H."/>
            <person name="Cheng J.F."/>
            <person name="Han C."/>
            <person name="Detter J.C."/>
            <person name="Bruce D."/>
            <person name="Goodwin L."/>
            <person name="Chain P."/>
            <person name="Pitluck S."/>
            <person name="Goker M."/>
            <person name="Ovchinikova G."/>
            <person name="Pati A."/>
            <person name="Ivanova N."/>
            <person name="Mavromatis K."/>
            <person name="Chen A."/>
            <person name="Palaniappan K."/>
            <person name="Land M."/>
            <person name="Hauser L."/>
            <person name="Chang Y.J."/>
            <person name="Jeffries C.D."/>
            <person name="Bristow J."/>
            <person name="Eisen J.A."/>
            <person name="Markowitz V."/>
            <person name="Hugenholtz P."/>
            <person name="Kyrpides N.C."/>
            <person name="Klenk H.P."/>
        </authorList>
    </citation>
    <scope>NUCLEOTIDE SEQUENCE [LARGE SCALE GENOMIC DNA]</scope>
    <source>
        <strain evidence="4">DSM 44728 / CIP 108903 / NRRL B-16338 / NBRC 102104 / LLR-40K-21</strain>
    </source>
</reference>
<dbReference type="PANTHER" id="PTHR40459:SF1">
    <property type="entry name" value="CONSERVED HYPOTHETICAL ALANINE AND LEUCINE RICH PROTEIN"/>
    <property type="match status" value="1"/>
</dbReference>
<dbReference type="EMBL" id="CP001778">
    <property type="protein sequence ID" value="ADD39812.1"/>
    <property type="molecule type" value="Genomic_DNA"/>
</dbReference>
<dbReference type="InterPro" id="IPR008927">
    <property type="entry name" value="6-PGluconate_DH-like_C_sf"/>
</dbReference>
<dbReference type="HOGENOM" id="CLU_055635_0_0_11"/>
<dbReference type="InterPro" id="IPR018931">
    <property type="entry name" value="DUF2520"/>
</dbReference>
<dbReference type="SUPFAM" id="SSF51735">
    <property type="entry name" value="NAD(P)-binding Rossmann-fold domains"/>
    <property type="match status" value="1"/>
</dbReference>
<dbReference type="Pfam" id="PF10728">
    <property type="entry name" value="DUF2520"/>
    <property type="match status" value="1"/>
</dbReference>
<dbReference type="InterPro" id="IPR019665">
    <property type="entry name" value="OxRdtase/DH_put_Rossmann_dom"/>
</dbReference>
<feature type="domain" description="DUF2520" evidence="2">
    <location>
        <begin position="151"/>
        <end position="276"/>
    </location>
</feature>
<dbReference type="eggNOG" id="COG5495">
    <property type="taxonomic scope" value="Bacteria"/>
</dbReference>
<dbReference type="RefSeq" id="WP_013015383.1">
    <property type="nucleotide sequence ID" value="NC_013947.1"/>
</dbReference>
<feature type="domain" description="Putative oxidoreductase/dehydrogenase Rossmann-like" evidence="1">
    <location>
        <begin position="9"/>
        <end position="133"/>
    </location>
</feature>
<keyword evidence="4" id="KW-1185">Reference proteome</keyword>
<dbReference type="Gene3D" id="3.40.50.720">
    <property type="entry name" value="NAD(P)-binding Rossmann-like Domain"/>
    <property type="match status" value="1"/>
</dbReference>
<dbReference type="AlphaFoldDB" id="D3Q0E8"/>